<reference evidence="4" key="1">
    <citation type="submission" date="2015-02" db="EMBL/GenBank/DDBJ databases">
        <title>Genome sequencing for Strongylocentrotus purpuratus.</title>
        <authorList>
            <person name="Murali S."/>
            <person name="Liu Y."/>
            <person name="Vee V."/>
            <person name="English A."/>
            <person name="Wang M."/>
            <person name="Skinner E."/>
            <person name="Han Y."/>
            <person name="Muzny D.M."/>
            <person name="Worley K.C."/>
            <person name="Gibbs R.A."/>
        </authorList>
    </citation>
    <scope>NUCLEOTIDE SEQUENCE</scope>
</reference>
<evidence type="ECO:0000313" key="4">
    <source>
        <dbReference type="Proteomes" id="UP000007110"/>
    </source>
</evidence>
<name>A0A7M7STG9_STRPU</name>
<dbReference type="GeneID" id="105443437"/>
<accession>A0A7M7STG9</accession>
<feature type="region of interest" description="Disordered" evidence="1">
    <location>
        <begin position="143"/>
        <end position="180"/>
    </location>
</feature>
<sequence>MLSIPYAGVVTKSKECFCGLIFDVGSNSSCLYYGPRTSCCASSCLENRVFSCGNLGELTVFDLLPGPDNSVTPREQQTTEKSTSVMAISTNHAGQQSTITQHESTPPFITGKGVTAAVLGTLCGILLIYSVIVSLLLYLSRRTRRSSKNSKEPTAAKQKPYTGLDRTNPERHSYQGIYLSPNGEGDQCPNSFQTHSYQEIVTPCSSYRNDAVGQVRGRQAAQEARRSAPDDPGDMHYVIPEL</sequence>
<keyword evidence="2" id="KW-0472">Membrane</keyword>
<evidence type="ECO:0000256" key="2">
    <source>
        <dbReference type="SAM" id="Phobius"/>
    </source>
</evidence>
<dbReference type="OrthoDB" id="10214446at2759"/>
<dbReference type="EnsemblMetazoa" id="XM_030974380">
    <property type="protein sequence ID" value="XP_030830240"/>
    <property type="gene ID" value="LOC105443437"/>
</dbReference>
<dbReference type="KEGG" id="spu:105443437"/>
<dbReference type="RefSeq" id="XP_030830240.1">
    <property type="nucleotide sequence ID" value="XM_030974380.1"/>
</dbReference>
<dbReference type="InParanoid" id="A0A7M7STG9"/>
<dbReference type="AlphaFoldDB" id="A0A7M7STG9"/>
<keyword evidence="2" id="KW-0812">Transmembrane</keyword>
<feature type="transmembrane region" description="Helical" evidence="2">
    <location>
        <begin position="114"/>
        <end position="139"/>
    </location>
</feature>
<evidence type="ECO:0000313" key="3">
    <source>
        <dbReference type="EnsemblMetazoa" id="XP_030830240"/>
    </source>
</evidence>
<proteinExistence type="predicted"/>
<dbReference type="Proteomes" id="UP000007110">
    <property type="component" value="Unassembled WGS sequence"/>
</dbReference>
<reference evidence="3" key="2">
    <citation type="submission" date="2021-01" db="UniProtKB">
        <authorList>
            <consortium name="EnsemblMetazoa"/>
        </authorList>
    </citation>
    <scope>IDENTIFICATION</scope>
</reference>
<keyword evidence="4" id="KW-1185">Reference proteome</keyword>
<organism evidence="3 4">
    <name type="scientific">Strongylocentrotus purpuratus</name>
    <name type="common">Purple sea urchin</name>
    <dbReference type="NCBI Taxonomy" id="7668"/>
    <lineage>
        <taxon>Eukaryota</taxon>
        <taxon>Metazoa</taxon>
        <taxon>Echinodermata</taxon>
        <taxon>Eleutherozoa</taxon>
        <taxon>Echinozoa</taxon>
        <taxon>Echinoidea</taxon>
        <taxon>Euechinoidea</taxon>
        <taxon>Echinacea</taxon>
        <taxon>Camarodonta</taxon>
        <taxon>Echinidea</taxon>
        <taxon>Strongylocentrotidae</taxon>
        <taxon>Strongylocentrotus</taxon>
    </lineage>
</organism>
<keyword evidence="2" id="KW-1133">Transmembrane helix</keyword>
<evidence type="ECO:0000256" key="1">
    <source>
        <dbReference type="SAM" id="MobiDB-lite"/>
    </source>
</evidence>
<protein>
    <submittedName>
        <fullName evidence="3">Uncharacterized protein</fullName>
    </submittedName>
</protein>
<feature type="region of interest" description="Disordered" evidence="1">
    <location>
        <begin position="212"/>
        <end position="235"/>
    </location>
</feature>